<dbReference type="GO" id="GO:0003677">
    <property type="term" value="F:DNA binding"/>
    <property type="evidence" value="ECO:0007669"/>
    <property type="project" value="InterPro"/>
</dbReference>
<dbReference type="STRING" id="76021.BS329_07630"/>
<dbReference type="InterPro" id="IPR010982">
    <property type="entry name" value="Lambda_DNA-bd_dom_sf"/>
</dbReference>
<proteinExistence type="predicted"/>
<dbReference type="RefSeq" id="WP_076157229.1">
    <property type="nucleotide sequence ID" value="NZ_JBEZVB010000002.1"/>
</dbReference>
<dbReference type="EMBL" id="MQUQ01000004">
    <property type="protein sequence ID" value="OLZ54397.1"/>
    <property type="molecule type" value="Genomic_DNA"/>
</dbReference>
<evidence type="ECO:0000259" key="1">
    <source>
        <dbReference type="PROSITE" id="PS50943"/>
    </source>
</evidence>
<protein>
    <recommendedName>
        <fullName evidence="1">HTH cro/C1-type domain-containing protein</fullName>
    </recommendedName>
</protein>
<dbReference type="AlphaFoldDB" id="A0A1R0KYH3"/>
<dbReference type="PROSITE" id="PS50943">
    <property type="entry name" value="HTH_CROC1"/>
    <property type="match status" value="1"/>
</dbReference>
<dbReference type="InterPro" id="IPR001387">
    <property type="entry name" value="Cro/C1-type_HTH"/>
</dbReference>
<name>A0A1R0KYH3_9PSEU</name>
<evidence type="ECO:0000313" key="3">
    <source>
        <dbReference type="Proteomes" id="UP000187486"/>
    </source>
</evidence>
<dbReference type="Gene3D" id="1.25.40.10">
    <property type="entry name" value="Tetratricopeptide repeat domain"/>
    <property type="match status" value="1"/>
</dbReference>
<dbReference type="SUPFAM" id="SSF47413">
    <property type="entry name" value="lambda repressor-like DNA-binding domains"/>
    <property type="match status" value="1"/>
</dbReference>
<dbReference type="Gene3D" id="1.10.260.40">
    <property type="entry name" value="lambda repressor-like DNA-binding domains"/>
    <property type="match status" value="1"/>
</dbReference>
<dbReference type="CDD" id="cd00093">
    <property type="entry name" value="HTH_XRE"/>
    <property type="match status" value="1"/>
</dbReference>
<reference evidence="2 3" key="1">
    <citation type="submission" date="2016-01" db="EMBL/GenBank/DDBJ databases">
        <title>Amycolatopsis coloradensis genome sequencing and assembly.</title>
        <authorList>
            <person name="Mayilraj S."/>
        </authorList>
    </citation>
    <scope>NUCLEOTIDE SEQUENCE [LARGE SCALE GENOMIC DNA]</scope>
    <source>
        <strain evidence="2 3">DSM 44225</strain>
    </source>
</reference>
<accession>A0A1R0KYH3</accession>
<evidence type="ECO:0000313" key="2">
    <source>
        <dbReference type="EMBL" id="OLZ54397.1"/>
    </source>
</evidence>
<dbReference type="Proteomes" id="UP000187486">
    <property type="component" value="Unassembled WGS sequence"/>
</dbReference>
<dbReference type="Pfam" id="PF13560">
    <property type="entry name" value="HTH_31"/>
    <property type="match status" value="1"/>
</dbReference>
<feature type="domain" description="HTH cro/C1-type" evidence="1">
    <location>
        <begin position="11"/>
        <end position="56"/>
    </location>
</feature>
<sequence>MPGEPDFGAELRRRRENAGISLTELGVRVHYSKGHLSKIESGQKAPTVQLARLCDAAVGAEGDLLRLVADGVVAGAPARELDAVERDGWTLGVTPGGAGFFVPGGEQVPKETEFGMTFGDRATYSGEVATLAGMFWSRFETARRLGQVAGPAVVLPGVIADTQTLRGVASNASQEDRPVLWRLAARYAEFAGWMTQEAGDDRMALWWTETAVRMAVLGGDHSLSTYALVRQADVALHAADALTTISLARQAQFDERIPARIRGLAAQREAQGHALAGDHVACRRALDLSAELLGAAEARDGTPELGTTHTPDLSVLVGGWCLYDLGLPAEAAEVLDRGVARFAPDAHRSRARYVTRAALAYGTAGELDRACELMTSVLDHLHLIDSATIRHDLRQLTQVLARRRNHAVAREVRQRLVTVLRTPGGAPATR</sequence>
<comment type="caution">
    <text evidence="2">The sequence shown here is derived from an EMBL/GenBank/DDBJ whole genome shotgun (WGS) entry which is preliminary data.</text>
</comment>
<keyword evidence="3" id="KW-1185">Reference proteome</keyword>
<gene>
    <name evidence="2" type="ORF">BS329_07630</name>
</gene>
<dbReference type="InterPro" id="IPR011990">
    <property type="entry name" value="TPR-like_helical_dom_sf"/>
</dbReference>
<dbReference type="SMART" id="SM00530">
    <property type="entry name" value="HTH_XRE"/>
    <property type="match status" value="1"/>
</dbReference>
<dbReference type="OrthoDB" id="5184419at2"/>
<organism evidence="2 3">
    <name type="scientific">Amycolatopsis coloradensis</name>
    <dbReference type="NCBI Taxonomy" id="76021"/>
    <lineage>
        <taxon>Bacteria</taxon>
        <taxon>Bacillati</taxon>
        <taxon>Actinomycetota</taxon>
        <taxon>Actinomycetes</taxon>
        <taxon>Pseudonocardiales</taxon>
        <taxon>Pseudonocardiaceae</taxon>
        <taxon>Amycolatopsis</taxon>
    </lineage>
</organism>